<dbReference type="AlphaFoldDB" id="A0A511YPD9"/>
<proteinExistence type="predicted"/>
<dbReference type="Proteomes" id="UP000321863">
    <property type="component" value="Unassembled WGS sequence"/>
</dbReference>
<organism evidence="2 3">
    <name type="scientific">Chryseobacterium hagamense</name>
    <dbReference type="NCBI Taxonomy" id="395935"/>
    <lineage>
        <taxon>Bacteria</taxon>
        <taxon>Pseudomonadati</taxon>
        <taxon>Bacteroidota</taxon>
        <taxon>Flavobacteriia</taxon>
        <taxon>Flavobacteriales</taxon>
        <taxon>Weeksellaceae</taxon>
        <taxon>Chryseobacterium group</taxon>
        <taxon>Chryseobacterium</taxon>
    </lineage>
</organism>
<sequence length="196" mass="23059">MKDLFIKRFEYYKMLGDQAFAQLSEEDIFRQFNEDTNSIAVIVKHIAGNMLSRWTNFLTEDGEKSWRNRDEEFVNAFTTKAEVLEYWEQGWKCLFGALDQITEENLYATIYIRNEPHSVIDAVFRQLAHYPYHVGQMIYIAKMLKNNDWKTLSIARNKSGEFNAGMKSRFSQDESGINSSPVCYQDSPEVRDEFKQ</sequence>
<protein>
    <recommendedName>
        <fullName evidence="4">DUF1572 domain-containing protein</fullName>
    </recommendedName>
</protein>
<accession>A0A511YPD9</accession>
<name>A0A511YPD9_9FLAO</name>
<dbReference type="Pfam" id="PF07609">
    <property type="entry name" value="DUF1572"/>
    <property type="match status" value="1"/>
</dbReference>
<dbReference type="Gene3D" id="1.20.120.450">
    <property type="entry name" value="dinb family like domain"/>
    <property type="match status" value="1"/>
</dbReference>
<dbReference type="InterPro" id="IPR011466">
    <property type="entry name" value="DUF1572"/>
</dbReference>
<gene>
    <name evidence="2" type="ORF">CHA01nite_28010</name>
</gene>
<dbReference type="SUPFAM" id="SSF109854">
    <property type="entry name" value="DinB/YfiT-like putative metalloenzymes"/>
    <property type="match status" value="1"/>
</dbReference>
<evidence type="ECO:0000313" key="2">
    <source>
        <dbReference type="EMBL" id="GEN77061.1"/>
    </source>
</evidence>
<dbReference type="InterPro" id="IPR034660">
    <property type="entry name" value="DinB/YfiT-like"/>
</dbReference>
<feature type="compositionally biased region" description="Polar residues" evidence="1">
    <location>
        <begin position="173"/>
        <end position="182"/>
    </location>
</feature>
<dbReference type="OrthoDB" id="68731at2"/>
<keyword evidence="3" id="KW-1185">Reference proteome</keyword>
<dbReference type="EMBL" id="BJYJ01000017">
    <property type="protein sequence ID" value="GEN77061.1"/>
    <property type="molecule type" value="Genomic_DNA"/>
</dbReference>
<reference evidence="2 3" key="1">
    <citation type="submission" date="2019-07" db="EMBL/GenBank/DDBJ databases">
        <title>Whole genome shotgun sequence of Chryseobacterium hagamense NBRC 105253.</title>
        <authorList>
            <person name="Hosoyama A."/>
            <person name="Uohara A."/>
            <person name="Ohji S."/>
            <person name="Ichikawa N."/>
        </authorList>
    </citation>
    <scope>NUCLEOTIDE SEQUENCE [LARGE SCALE GENOMIC DNA]</scope>
    <source>
        <strain evidence="2 3">NBRC 105253</strain>
    </source>
</reference>
<comment type="caution">
    <text evidence="2">The sequence shown here is derived from an EMBL/GenBank/DDBJ whole genome shotgun (WGS) entry which is preliminary data.</text>
</comment>
<evidence type="ECO:0000313" key="3">
    <source>
        <dbReference type="Proteomes" id="UP000321863"/>
    </source>
</evidence>
<feature type="region of interest" description="Disordered" evidence="1">
    <location>
        <begin position="171"/>
        <end position="196"/>
    </location>
</feature>
<evidence type="ECO:0000256" key="1">
    <source>
        <dbReference type="SAM" id="MobiDB-lite"/>
    </source>
</evidence>
<evidence type="ECO:0008006" key="4">
    <source>
        <dbReference type="Google" id="ProtNLM"/>
    </source>
</evidence>
<dbReference type="RefSeq" id="WP_146942463.1">
    <property type="nucleotide sequence ID" value="NZ_BJYJ01000017.1"/>
</dbReference>